<dbReference type="Proteomes" id="UP000593591">
    <property type="component" value="Chromosome"/>
</dbReference>
<dbReference type="EMBL" id="CP031517">
    <property type="protein sequence ID" value="QOS40990.1"/>
    <property type="molecule type" value="Genomic_DNA"/>
</dbReference>
<dbReference type="Gene3D" id="2.60.40.10">
    <property type="entry name" value="Immunoglobulins"/>
    <property type="match status" value="2"/>
</dbReference>
<dbReference type="InterPro" id="IPR013783">
    <property type="entry name" value="Ig-like_fold"/>
</dbReference>
<dbReference type="PROSITE" id="PS00018">
    <property type="entry name" value="EF_HAND_1"/>
    <property type="match status" value="1"/>
</dbReference>
<accession>A0A840SG23</accession>
<evidence type="ECO:0008006" key="5">
    <source>
        <dbReference type="Google" id="ProtNLM"/>
    </source>
</evidence>
<evidence type="ECO:0000313" key="4">
    <source>
        <dbReference type="Proteomes" id="UP000593591"/>
    </source>
</evidence>
<evidence type="ECO:0000313" key="1">
    <source>
        <dbReference type="EMBL" id="MBB5219108.1"/>
    </source>
</evidence>
<reference evidence="1 3" key="2">
    <citation type="submission" date="2020-08" db="EMBL/GenBank/DDBJ databases">
        <title>Genomic Encyclopedia of Type Strains, Phase IV (KMG-IV): sequencing the most valuable type-strain genomes for metagenomic binning, comparative biology and taxonomic classification.</title>
        <authorList>
            <person name="Goeker M."/>
        </authorList>
    </citation>
    <scope>NUCLEOTIDE SEQUENCE [LARGE SCALE GENOMIC DNA]</scope>
    <source>
        <strain evidence="1 3">DSM 103679</strain>
    </source>
</reference>
<evidence type="ECO:0000313" key="2">
    <source>
        <dbReference type="EMBL" id="QOS40990.1"/>
    </source>
</evidence>
<gene>
    <name evidence="2" type="ORF">DYE49_11250</name>
    <name evidence="1" type="ORF">HNP77_001477</name>
</gene>
<dbReference type="KEGG" id="trc:DYE49_11250"/>
<organism evidence="1 3">
    <name type="scientific">Treponema rectale</name>
    <dbReference type="NCBI Taxonomy" id="744512"/>
    <lineage>
        <taxon>Bacteria</taxon>
        <taxon>Pseudomonadati</taxon>
        <taxon>Spirochaetota</taxon>
        <taxon>Spirochaetia</taxon>
        <taxon>Spirochaetales</taxon>
        <taxon>Treponemataceae</taxon>
        <taxon>Treponema</taxon>
    </lineage>
</organism>
<dbReference type="InterPro" id="IPR018247">
    <property type="entry name" value="EF_Hand_1_Ca_BS"/>
</dbReference>
<protein>
    <recommendedName>
        <fullName evidence="5">Ig-like domain (Group 3)</fullName>
    </recommendedName>
</protein>
<dbReference type="Proteomes" id="UP000578697">
    <property type="component" value="Unassembled WGS sequence"/>
</dbReference>
<proteinExistence type="predicted"/>
<sequence length="3673" mass="401048">MEKSDFFMFKRKAVRCFFYGILFPLVISCDIGLGASVDTQTPKLDFESPSSSADVVYSGEIPVYGNISDDKGVTRVDVVVLNTGTNEVVGETLHAAIIDGTKWELTLQAGRSANSDSALVLPDGSYELSATAYDAAGHSYKRERTFKVDSTSPVFVVSKPGTLNIGSPDPYGRTVQITGKISDDNNVKTMKVRVFREDGTEIELAKNEFTGFDTADTAVNIAKYYENEDAAKAKGDEDIYENYKRIYGVKGDAAFDTEQKYYAVVSVIDAAGNESKMSYVESYLKEELSLLGESLEMYEIKNLLNGSYTGSLTEQKKEIVLDILNAEGDYALPNRYFANDTYRLAFSVDSRANPTYALDYSYLPGDSDSFTEILKDQALNIEVSAGLDKAYIKPDSLCVKIYEILPTGTINEDAEPVVTIESQNIYIGSSDNHITEDTPMTTSAKYRVKISEFSDVLLAGKSYAVKIDGYDQDNNEFIAADGKNYGFKIQTTASAPTVNFNIKNAEYRKASDFDGGANSNVVFTVKDETGSAMKFTVMQKIFDGIKEESEIAFEEGTYTFLKNGEELPASSGEHVIEIPLEIPADKLSLEKNYTIALRVSADKVDNATSRTYYFYADNAAPKIELSNSELVGWDGLSTLRITEETASITKDSSGTYSYKIQGSWSDEEGSGTKTVHYAVKAATMTEYSPWYELERQEAPQVKDSAYWTKSFPVVHGEGKDICIKYYAEDQVGNCSDIVEFTGVTFDFGKPEISLAENTSALSSYYKKDSVAKLSLTASDTNELNSVVTKIYTKQSSEDKNPVLIDVSDYDDHGITFESRVESTKETSVNISFSTDGKSTLSVPHDGIYMITVVASDIAGRESVVYQTETVIDGTVPVLDSDISVGSSLWNGNKFYNDTRLNISGQYNDDRLDTVYYYVKKSGVSETVPSDLSVRHTGETSSFESGVFKFNSVEFSENKVVGSLSTANVIYIQAKDKAGNLSQISEYKINVDTSAPDISGLYYQVGSSQIFEAGGTVYVNGTKPVTVYGLYSDEHSGVDGLELNVNGEEMWYSQEVLTDSSSVEAVEWKSYADITNKQLIRSWKAKFTPTEGASLHVEGKNLAGTSRSLTLFPLALDDAYPSINSFELYEKKQNSESAAYTDNETEKSRYFANPASKTFILRGTVTDNYGLDSVKLVITSESNKVERLQNFTTASGSYEFAGIDMSSWTKTASAVIAVTDKSGNVTEKNFEIIFDTSAPTGYHEVDSTFKDLYFRFGKADNDDINTGNSLWNASLDKDVGSKYAEGTYGNATQSELRGNISDGINGSGVKRIYYAVFDKPVETSGSSVEPVLSDGKYIIKDLDSLRDYVISNSTGFFAPSAEEKRRVFYSMREGEEPFEDSVKFTDSADDNGMLRYYKTVATNYRSIFSGFDGTVNYLVIAAVDNAGNAGIDYAIVDGEQKIYLTINRDPEPADITLDESSSGIKYVSVKQDGNGYSYKNGQKFILSGTASDNAAGVKSIAVRVGKTNLITETDSTYGNLTVTRNGLTAEWTVEIKAEAFKDSSGNEVIFGIVTDMAGDGNTNELPLTTVIADTKAPVVSLNSPEDADSSVQGIQVNRLISFAGTVSDDNTLPSAAVTRLEYSVKTNGWQEASASWTPVVPSENPGENDFQISGSYSFTVKNFNTADLTDGTTYMLRAVASDIAGNEGRSSCVEVQVSQDTDRPVVTLTNLKIDEDGITYLKSTTTLYGTVSDDDGSIKSFKYSLNRGTSWSDEIVLSGSSWSISGFTEGRNSLWFKVTDSAGTEFVSGSAAKPKICDSGTGSDKHYVTSQNAELAFNVVTERPTVNNIKYYVFDSEENSWSSEAASLGTLGGAYSKFKVSISAKSAQYVGGAKVVYGGTEYSFTCDDADYDDTEVHVWRSEEIALASSSSFLLVVYDQVPDPMLYEQTVNFSIDNVSPEVKISKTAATVGVSETMRGEVVNENEFKVYYAVSRTEADVPQDEKVIESGTVRSTPWTEIVESGNGTSWFVYFDDELDAADHTDKFAVYLTEKYLGITTAAAIEAPLNPYDEITPVYFWVKAVDGCKNHTEMCQLVNVDPQGERPSVEVSYPVDIDSKAPTLGGAIRMTGTAVDNNAAKYVWVQIAEGVSADFTLADLTKLFNLKDSGGKRIYTIGNMTTNTAVNSLAGITEQSASNYGIMVEVKGTGWNQTINTNKEFNPSSDGKAELTLIFYATDEEMHRSIPIVQNIEIDAKSPYVDANTLYLVQYNSSGTVIARQPYSDGKNVKGIWYLTGTFKDDDSGISKVVYNDAEKISSAGASFTDGKDSNIWFKPVADSYNGNVIYNYEFSVPMGSEEAGKVGSSSVEFYVEENTDTRLSLPLTYTITFDNKAPVFNTEASNTFVKLDDKIQNQSGFYTFGAIASEDKIESSGVEVEQSGVKHIAFYFTRDLGYSLGDFDAETYPLHVNELNSKTNDLFDVMIYHSNKDSEDAASGNMIINYKGRSDITYSDGLYWKKLSGTVSGTTFSYAGSADANLHSRGLVKINGTIYLISSVSGTAVQISEAPGDGTVDAYFALCNVIDNGSEKNGTELNYDHGYGYGYYRSRSTDDGDLITETFSKQGTDWIFDASINSKNLPDGPVTLHMVAFDAAGNSSETPFTLDCTVSNNAPRLAGMLIGTDENGNGTVDESEFITNYHVADVSTYDFDSAQSEVVYPAQTSEKVKAALTVKGVTEIKPEIVGGNGKISYEYSVYKYNETERRWLEAEKCGTVRGSDIASGSTDEIAELDDTILLPVSAFIGTVDETDSELISDGKNKKFEFRFGDSTPGKNQSDAISNNAKLSVIMNVSLREKNSAENYILPLYWNSASDNSIFGADKKNGHIEYAKDWILSSGYNASEREFDADPKVSGKIKIEGIARDDTLLREIKVKFGTGMGSMGSTDTAIASYDAENSSTWILRSSLGSGNVIPDSGWASDVVHATYAELVSVGIIDELPSGKKAGDEVPYTSQEYGHVVHWILYVDTEKVSGTAALDVTVTASATDRGTPKWSSGESEAVYTANTVSVTGTGYSGAVTKTGSTVTEGPLTGLYRMDVVPYISEIVTKVRNSSGLKANNIRSASGKYSVLANVQANTITVNGFNFNPTAAWIVKESNLGAASFTTQNASRLSYVTGTSSSFTIRNQGITKSGYLEVYSNGIRTLNNINGNEAKGNLSSEKDYKNMPNREPDYIQTKNIILTDDRYFRFFDMKTTAIKNGYYPNMILDGDDPVFGYIDLNGVNSASSFNGYIQSCYQAQRTKFSGTDASFTDIEYLEGAITSDQMAMVRDEDGKYIHATVYNYSDATMDVIYNDYAEDHTWSGYTDGWAGGTGYSGYGGVYSYDGNNNAIALERTSFGNGTLIGRYQNIRMVAKGNSSTRAGASIYMAYYDDNTTNKDIIFRTFKIGTNNGWTNTLNTGNRGTRGRYSNLADRNTNGRITAGSSGSKYLDLGITSDNIAVIVYYDVNDARLKLRYSKEAVDGNTVRYAGGWNDAAVEFPEYVGTDVSMTIDSNDGIHIAAFDAGDSDLVYMYLPSCGSNSLKTVRVDQYGSVGNWTCIRVKDDVPYIAYYNSTEAGSREPIKLAYFAAEDIDISDADENELQGINAEGYTTGVWEYMTVPAVTPPQGSDSKFRAVNLDFDSKDRPVLGYLGTTLEFGKMLDE</sequence>
<dbReference type="EMBL" id="JACHFR010000002">
    <property type="protein sequence ID" value="MBB5219108.1"/>
    <property type="molecule type" value="Genomic_DNA"/>
</dbReference>
<keyword evidence="3" id="KW-1185">Reference proteome</keyword>
<name>A0A840SG23_9SPIR</name>
<dbReference type="RefSeq" id="WP_184652536.1">
    <property type="nucleotide sequence ID" value="NZ_JACHFR010000002.1"/>
</dbReference>
<reference evidence="2 4" key="1">
    <citation type="submission" date="2018-08" db="EMBL/GenBank/DDBJ databases">
        <title>The first complete genome of Treponema rectale (CHPAT), a commensal spirochete of the bovine rectum.</title>
        <authorList>
            <person name="Staton G.J."/>
            <person name="Clegg S.R."/>
            <person name="Carter S.D."/>
            <person name="Radford A.D."/>
            <person name="Darby A."/>
            <person name="Hall N."/>
            <person name="Birtles R.J."/>
            <person name="Evans N.J."/>
        </authorList>
    </citation>
    <scope>NUCLEOTIDE SEQUENCE [LARGE SCALE GENOMIC DNA]</scope>
    <source>
        <strain evidence="2 4">CHPA</strain>
    </source>
</reference>
<dbReference type="PROSITE" id="PS51257">
    <property type="entry name" value="PROKAR_LIPOPROTEIN"/>
    <property type="match status" value="1"/>
</dbReference>
<evidence type="ECO:0000313" key="3">
    <source>
        <dbReference type="Proteomes" id="UP000578697"/>
    </source>
</evidence>